<protein>
    <submittedName>
        <fullName evidence="2">Predicted protein</fullName>
    </submittedName>
</protein>
<dbReference type="Proteomes" id="UP000002668">
    <property type="component" value="Genome"/>
</dbReference>
<feature type="compositionally biased region" description="Polar residues" evidence="1">
    <location>
        <begin position="167"/>
        <end position="199"/>
    </location>
</feature>
<dbReference type="Gene3D" id="3.30.160.60">
    <property type="entry name" value="Classic Zinc Finger"/>
    <property type="match status" value="1"/>
</dbReference>
<feature type="region of interest" description="Disordered" evidence="1">
    <location>
        <begin position="167"/>
        <end position="206"/>
    </location>
</feature>
<evidence type="ECO:0000256" key="1">
    <source>
        <dbReference type="SAM" id="MobiDB-lite"/>
    </source>
</evidence>
<dbReference type="OrthoDB" id="3940153at2759"/>
<gene>
    <name evidence="2" type="ORF">LEMA_P052250.1</name>
</gene>
<reference evidence="3" key="1">
    <citation type="journal article" date="2011" name="Nat. Commun.">
        <title>Effector diversification within compartments of the Leptosphaeria maculans genome affected by Repeat-Induced Point mutations.</title>
        <authorList>
            <person name="Rouxel T."/>
            <person name="Grandaubert J."/>
            <person name="Hane J.K."/>
            <person name="Hoede C."/>
            <person name="van de Wouw A.P."/>
            <person name="Couloux A."/>
            <person name="Dominguez V."/>
            <person name="Anthouard V."/>
            <person name="Bally P."/>
            <person name="Bourras S."/>
            <person name="Cozijnsen A.J."/>
            <person name="Ciuffetti L.M."/>
            <person name="Degrave A."/>
            <person name="Dilmaghani A."/>
            <person name="Duret L."/>
            <person name="Fudal I."/>
            <person name="Goodwin S.B."/>
            <person name="Gout L."/>
            <person name="Glaser N."/>
            <person name="Linglin J."/>
            <person name="Kema G.H.J."/>
            <person name="Lapalu N."/>
            <person name="Lawrence C.B."/>
            <person name="May K."/>
            <person name="Meyer M."/>
            <person name="Ollivier B."/>
            <person name="Poulain J."/>
            <person name="Schoch C.L."/>
            <person name="Simon A."/>
            <person name="Spatafora J.W."/>
            <person name="Stachowiak A."/>
            <person name="Turgeon B.G."/>
            <person name="Tyler B.M."/>
            <person name="Vincent D."/>
            <person name="Weissenbach J."/>
            <person name="Amselem J."/>
            <person name="Quesneville H."/>
            <person name="Oliver R.P."/>
            <person name="Wincker P."/>
            <person name="Balesdent M.-H."/>
            <person name="Howlett B.J."/>
        </authorList>
    </citation>
    <scope>NUCLEOTIDE SEQUENCE [LARGE SCALE GENOMIC DNA]</scope>
    <source>
        <strain evidence="3">JN3 / isolate v23.1.3 / race Av1-4-5-6-7-8</strain>
    </source>
</reference>
<evidence type="ECO:0000313" key="2">
    <source>
        <dbReference type="EMBL" id="CBX92519.1"/>
    </source>
</evidence>
<dbReference type="STRING" id="985895.E4ZMR6"/>
<dbReference type="VEuPathDB" id="FungiDB:LEMA_P052250.1"/>
<proteinExistence type="predicted"/>
<organism evidence="3">
    <name type="scientific">Leptosphaeria maculans (strain JN3 / isolate v23.1.3 / race Av1-4-5-6-7-8)</name>
    <name type="common">Blackleg fungus</name>
    <name type="synonym">Phoma lingam</name>
    <dbReference type="NCBI Taxonomy" id="985895"/>
    <lineage>
        <taxon>Eukaryota</taxon>
        <taxon>Fungi</taxon>
        <taxon>Dikarya</taxon>
        <taxon>Ascomycota</taxon>
        <taxon>Pezizomycotina</taxon>
        <taxon>Dothideomycetes</taxon>
        <taxon>Pleosporomycetidae</taxon>
        <taxon>Pleosporales</taxon>
        <taxon>Pleosporineae</taxon>
        <taxon>Leptosphaeriaceae</taxon>
        <taxon>Plenodomus</taxon>
        <taxon>Plenodomus lingam/Leptosphaeria maculans species complex</taxon>
    </lineage>
</organism>
<dbReference type="eggNOG" id="ENOG502T5Y0">
    <property type="taxonomic scope" value="Eukaryota"/>
</dbReference>
<feature type="compositionally biased region" description="Polar residues" evidence="1">
    <location>
        <begin position="280"/>
        <end position="290"/>
    </location>
</feature>
<dbReference type="InParanoid" id="E4ZMR6"/>
<accession>E4ZMR6</accession>
<feature type="region of interest" description="Disordered" evidence="1">
    <location>
        <begin position="364"/>
        <end position="419"/>
    </location>
</feature>
<dbReference type="AlphaFoldDB" id="E4ZMR6"/>
<sequence>MEEYPEWMHPEDVPLRNDLLDVDQGQYQPVGTEDRTIRQVHANADDLNSPRYSSNFLLPLPIDVPEPFSDCDTQGDFSMSFESTYIPEYIFSNQEAYLGNRDDEGEQLLHHDTDDEIANQYSYSPLSVPVNRTSLELPQAVTNTAHLYRNLQGRHTHGSFEHSQMFPNGIGQFSNDSVSRRTPNSQFPFQQRTSSQHHSQAFGRQEFNHSQSISCEYSADTNTYPNEDRVFSSVPDHAYNTIPSISLSDEPWSGQTLRQQGDHEYLLREKTDMLVRRSALATTSTDSNPDARSMPGNGAGYSISSLYPTDDDINNSRKVRDVCRPSETLFNGWTWSTANSTKQMSAVLDMTPALTEVNPEPYLNVGSGDFQDENTRHQPQRSQLARHVSHSNTTYLSVPGQDDDCSDRRSEASSTSGPLSDTILCEQCPSIFRGNYRNGNKARHMRLKHTSKSPAVYACDHCPIRKAFNRKDARLKHYRKYHPDLGLEPARPRRLSAISQTSSSSRANSVVQ</sequence>
<feature type="region of interest" description="Disordered" evidence="1">
    <location>
        <begin position="279"/>
        <end position="314"/>
    </location>
</feature>
<name>E4ZMR6_LEPMJ</name>
<dbReference type="GeneID" id="13287142"/>
<keyword evidence="3" id="KW-1185">Reference proteome</keyword>
<dbReference type="EMBL" id="FP929094">
    <property type="protein sequence ID" value="CBX92519.1"/>
    <property type="molecule type" value="Genomic_DNA"/>
</dbReference>
<feature type="compositionally biased region" description="Low complexity" evidence="1">
    <location>
        <begin position="496"/>
        <end position="512"/>
    </location>
</feature>
<evidence type="ECO:0000313" key="3">
    <source>
        <dbReference type="Proteomes" id="UP000002668"/>
    </source>
</evidence>
<dbReference type="HOGENOM" id="CLU_532167_0_0_1"/>
<feature type="region of interest" description="Disordered" evidence="1">
    <location>
        <begin position="485"/>
        <end position="512"/>
    </location>
</feature>